<gene>
    <name evidence="1" type="ordered locus">SEQ_1173</name>
</gene>
<dbReference type="HOGENOM" id="CLU_3333375_0_0_9"/>
<dbReference type="EMBL" id="FM204883">
    <property type="protein sequence ID" value="CAW93870.1"/>
    <property type="molecule type" value="Genomic_DNA"/>
</dbReference>
<dbReference type="AlphaFoldDB" id="C0M8H5"/>
<protein>
    <submittedName>
        <fullName evidence="1">Uncharacterized protein</fullName>
    </submittedName>
</protein>
<name>C0M8H5_STRE4</name>
<dbReference type="KEGG" id="seu:SEQ_1173"/>
<reference evidence="1 2" key="1">
    <citation type="journal article" date="2009" name="PLoS Pathog.">
        <title>Genomic evidence for the evolution of Streptococcus equi: host restriction, increased virulence, and genetic exchange with human pathogens.</title>
        <authorList>
            <person name="Holden M.T.G."/>
            <person name="Heather Z."/>
            <person name="Paillot R."/>
            <person name="Steward K.F."/>
            <person name="Webb K."/>
            <person name="Ainslie F."/>
            <person name="Jourdan T."/>
            <person name="Bason N.C."/>
            <person name="Holroyd N.E."/>
            <person name="Mungall K."/>
            <person name="Quail M.A."/>
            <person name="Sanders M."/>
            <person name="Simmonds M."/>
            <person name="Willey D."/>
            <person name="Brooks K."/>
            <person name="Aanensen D.M."/>
            <person name="Spratt B.G."/>
            <person name="Jolley K.A."/>
            <person name="Maiden M.C.J."/>
            <person name="Kehoe M."/>
            <person name="Chanter N."/>
            <person name="Bentley S.D."/>
            <person name="Robinson C."/>
            <person name="Maskell D.J."/>
            <person name="Parkhill J."/>
            <person name="Waller A.S."/>
        </authorList>
    </citation>
    <scope>NUCLEOTIDE SEQUENCE [LARGE SCALE GENOMIC DNA]</scope>
    <source>
        <strain evidence="1 2">4047</strain>
    </source>
</reference>
<organism evidence="1 2">
    <name type="scientific">Streptococcus equi subsp. equi (strain 4047)</name>
    <dbReference type="NCBI Taxonomy" id="553482"/>
    <lineage>
        <taxon>Bacteria</taxon>
        <taxon>Bacillati</taxon>
        <taxon>Bacillota</taxon>
        <taxon>Bacilli</taxon>
        <taxon>Lactobacillales</taxon>
        <taxon>Streptococcaceae</taxon>
        <taxon>Streptococcus</taxon>
    </lineage>
</organism>
<sequence>MLIERQAFDGGQEMVKPASVQLVGGSLKSRQKQEDIYAFW</sequence>
<accession>C0M8H5</accession>
<dbReference type="Proteomes" id="UP000001365">
    <property type="component" value="Chromosome"/>
</dbReference>
<proteinExistence type="predicted"/>
<evidence type="ECO:0000313" key="2">
    <source>
        <dbReference type="Proteomes" id="UP000001365"/>
    </source>
</evidence>
<evidence type="ECO:0000313" key="1">
    <source>
        <dbReference type="EMBL" id="CAW93870.1"/>
    </source>
</evidence>